<dbReference type="Pfam" id="PF07681">
    <property type="entry name" value="DoxX"/>
    <property type="match status" value="1"/>
</dbReference>
<reference evidence="6" key="2">
    <citation type="journal article" date="2014" name="ISME J.">
        <title>Microbial stratification in low pH oxic and suboxic macroscopic growths along an acid mine drainage.</title>
        <authorList>
            <person name="Mendez-Garcia C."/>
            <person name="Mesa V."/>
            <person name="Sprenger R.R."/>
            <person name="Richter M."/>
            <person name="Diez M.S."/>
            <person name="Solano J."/>
            <person name="Bargiela R."/>
            <person name="Golyshina O.V."/>
            <person name="Manteca A."/>
            <person name="Ramos J.L."/>
            <person name="Gallego J.R."/>
            <person name="Llorente I."/>
            <person name="Martins Dos Santos V.A."/>
            <person name="Jensen O.N."/>
            <person name="Pelaez A.I."/>
            <person name="Sanchez J."/>
            <person name="Ferrer M."/>
        </authorList>
    </citation>
    <scope>NUCLEOTIDE SEQUENCE</scope>
</reference>
<dbReference type="AlphaFoldDB" id="T1CF58"/>
<evidence type="ECO:0000256" key="3">
    <source>
        <dbReference type="ARBA" id="ARBA00022989"/>
    </source>
</evidence>
<feature type="transmembrane region" description="Helical" evidence="5">
    <location>
        <begin position="114"/>
        <end position="138"/>
    </location>
</feature>
<reference evidence="6" key="1">
    <citation type="submission" date="2013-08" db="EMBL/GenBank/DDBJ databases">
        <authorList>
            <person name="Mendez C."/>
            <person name="Richter M."/>
            <person name="Ferrer M."/>
            <person name="Sanchez J."/>
        </authorList>
    </citation>
    <scope>NUCLEOTIDE SEQUENCE</scope>
</reference>
<evidence type="ECO:0000256" key="5">
    <source>
        <dbReference type="SAM" id="Phobius"/>
    </source>
</evidence>
<name>T1CF58_9ZZZZ</name>
<dbReference type="PANTHER" id="PTHR39157:SF1">
    <property type="entry name" value="DOXX FAMILY PROTEIN"/>
    <property type="match status" value="1"/>
</dbReference>
<keyword evidence="3 5" id="KW-1133">Transmembrane helix</keyword>
<comment type="caution">
    <text evidence="6">The sequence shown here is derived from an EMBL/GenBank/DDBJ whole genome shotgun (WGS) entry which is preliminary data.</text>
</comment>
<proteinExistence type="predicted"/>
<evidence type="ECO:0000256" key="1">
    <source>
        <dbReference type="ARBA" id="ARBA00004141"/>
    </source>
</evidence>
<keyword evidence="2 5" id="KW-0812">Transmembrane</keyword>
<dbReference type="GO" id="GO:0016020">
    <property type="term" value="C:membrane"/>
    <property type="evidence" value="ECO:0007669"/>
    <property type="project" value="UniProtKB-SubCell"/>
</dbReference>
<dbReference type="EMBL" id="AUZX01000044">
    <property type="protein sequence ID" value="EQD81217.1"/>
    <property type="molecule type" value="Genomic_DNA"/>
</dbReference>
<feature type="transmembrane region" description="Helical" evidence="5">
    <location>
        <begin position="47"/>
        <end position="68"/>
    </location>
</feature>
<feature type="transmembrane region" description="Helical" evidence="5">
    <location>
        <begin position="80"/>
        <end position="102"/>
    </location>
</feature>
<evidence type="ECO:0000256" key="4">
    <source>
        <dbReference type="ARBA" id="ARBA00023136"/>
    </source>
</evidence>
<dbReference type="PANTHER" id="PTHR39157">
    <property type="entry name" value="INTEGRAL MEMBRANE PROTEIN-RELATED"/>
    <property type="match status" value="1"/>
</dbReference>
<dbReference type="InterPro" id="IPR032808">
    <property type="entry name" value="DoxX"/>
</dbReference>
<evidence type="ECO:0000313" key="6">
    <source>
        <dbReference type="EMBL" id="EQD81217.1"/>
    </source>
</evidence>
<protein>
    <submittedName>
        <fullName evidence="6">DoxX family protein</fullName>
    </submittedName>
</protein>
<accession>T1CF58</accession>
<comment type="subcellular location">
    <subcellularLocation>
        <location evidence="1">Membrane</location>
        <topology evidence="1">Multi-pass membrane protein</topology>
    </subcellularLocation>
</comment>
<evidence type="ECO:0000256" key="2">
    <source>
        <dbReference type="ARBA" id="ARBA00022692"/>
    </source>
</evidence>
<keyword evidence="4 5" id="KW-0472">Membrane</keyword>
<sequence length="171" mass="18890">MNTVTTWRPWLGLVLRLYIGYQWVQAGFEKLSQPSAWLSSDAAIKGFMAHAATLAVGAHPSVTSWYAWLLQHLFIPLAPLMSYLVAFGETLVGIALILGLWTRLSLWLGSVMNLNYMLAGSSSTNPVMFTIALFLLWLGEDTDRFGVMGYLRTRHPGSPHSVTPSTHAHAS</sequence>
<gene>
    <name evidence="6" type="ORF">B1A_00062</name>
</gene>
<organism evidence="6">
    <name type="scientific">mine drainage metagenome</name>
    <dbReference type="NCBI Taxonomy" id="410659"/>
    <lineage>
        <taxon>unclassified sequences</taxon>
        <taxon>metagenomes</taxon>
        <taxon>ecological metagenomes</taxon>
    </lineage>
</organism>